<feature type="compositionally biased region" description="Acidic residues" evidence="1">
    <location>
        <begin position="155"/>
        <end position="172"/>
    </location>
</feature>
<organism evidence="2">
    <name type="scientific">hydrothermal vent metagenome</name>
    <dbReference type="NCBI Taxonomy" id="652676"/>
    <lineage>
        <taxon>unclassified sequences</taxon>
        <taxon>metagenomes</taxon>
        <taxon>ecological metagenomes</taxon>
    </lineage>
</organism>
<name>A0A3B0ZPT8_9ZZZZ</name>
<evidence type="ECO:0000313" key="2">
    <source>
        <dbReference type="EMBL" id="VAW89452.1"/>
    </source>
</evidence>
<protein>
    <submittedName>
        <fullName evidence="2">Uncharacterized protein</fullName>
    </submittedName>
</protein>
<reference evidence="2" key="1">
    <citation type="submission" date="2018-06" db="EMBL/GenBank/DDBJ databases">
        <authorList>
            <person name="Zhirakovskaya E."/>
        </authorList>
    </citation>
    <scope>NUCLEOTIDE SEQUENCE</scope>
</reference>
<feature type="non-terminal residue" evidence="2">
    <location>
        <position position="1"/>
    </location>
</feature>
<accession>A0A3B0ZPT8</accession>
<sequence length="172" mass="17718">TQGSGALIGAIDANYGGNTSSSVYAGSVVILNESANSVRTAGSGLSEADITAESLFVNSVTDFGVQGQPIRLRVNDQFTLIGSRGSVISVLGGDPRNTTTSADLIEGDATSGLGGQQRVDIGSLSNIDPAIFAEVRNYNYGDTALRLPPDQSTGSDDDDEEDEEAAAIEEEV</sequence>
<dbReference type="AlphaFoldDB" id="A0A3B0ZPT8"/>
<feature type="region of interest" description="Disordered" evidence="1">
    <location>
        <begin position="142"/>
        <end position="172"/>
    </location>
</feature>
<evidence type="ECO:0000256" key="1">
    <source>
        <dbReference type="SAM" id="MobiDB-lite"/>
    </source>
</evidence>
<proteinExistence type="predicted"/>
<dbReference type="EMBL" id="UOFQ01000134">
    <property type="protein sequence ID" value="VAW89452.1"/>
    <property type="molecule type" value="Genomic_DNA"/>
</dbReference>
<gene>
    <name evidence="2" type="ORF">MNBD_GAMMA17-108</name>
</gene>